<comment type="caution">
    <text evidence="1">The sequence shown here is derived from an EMBL/GenBank/DDBJ whole genome shotgun (WGS) entry which is preliminary data.</text>
</comment>
<sequence length="34" mass="3951">MGILQDTDSFAIPKKRYFPSITERRPASLRLADR</sequence>
<protein>
    <submittedName>
        <fullName evidence="1">Uncharacterized protein</fullName>
    </submittedName>
</protein>
<accession>J9G9K3</accession>
<gene>
    <name evidence="1" type="ORF">EVA_13432</name>
</gene>
<name>J9G9K3_9ZZZZ</name>
<dbReference type="EMBL" id="AMCI01004255">
    <property type="protein sequence ID" value="EJW98462.1"/>
    <property type="molecule type" value="Genomic_DNA"/>
</dbReference>
<organism evidence="1">
    <name type="scientific">gut metagenome</name>
    <dbReference type="NCBI Taxonomy" id="749906"/>
    <lineage>
        <taxon>unclassified sequences</taxon>
        <taxon>metagenomes</taxon>
        <taxon>organismal metagenomes</taxon>
    </lineage>
</organism>
<dbReference type="AlphaFoldDB" id="J9G9K3"/>
<reference evidence="1" key="1">
    <citation type="journal article" date="2012" name="PLoS ONE">
        <title>Gene sets for utilization of primary and secondary nutrition supplies in the distal gut of endangered iberian lynx.</title>
        <authorList>
            <person name="Alcaide M."/>
            <person name="Messina E."/>
            <person name="Richter M."/>
            <person name="Bargiela R."/>
            <person name="Peplies J."/>
            <person name="Huws S.A."/>
            <person name="Newbold C.J."/>
            <person name="Golyshin P.N."/>
            <person name="Simon M.A."/>
            <person name="Lopez G."/>
            <person name="Yakimov M.M."/>
            <person name="Ferrer M."/>
        </authorList>
    </citation>
    <scope>NUCLEOTIDE SEQUENCE</scope>
</reference>
<proteinExistence type="predicted"/>
<evidence type="ECO:0000313" key="1">
    <source>
        <dbReference type="EMBL" id="EJW98462.1"/>
    </source>
</evidence>